<protein>
    <submittedName>
        <fullName evidence="1">Phosphoglycerate mutase</fullName>
    </submittedName>
</protein>
<organism evidence="1 2">
    <name type="scientific">Streptococcus dysgalactiae</name>
    <dbReference type="NCBI Taxonomy" id="1334"/>
    <lineage>
        <taxon>Bacteria</taxon>
        <taxon>Bacillati</taxon>
        <taxon>Bacillota</taxon>
        <taxon>Bacilli</taxon>
        <taxon>Lactobacillales</taxon>
        <taxon>Streptococcaceae</taxon>
        <taxon>Streptococcus</taxon>
    </lineage>
</organism>
<name>A0A9X9QNM1_STRDY</name>
<dbReference type="SMART" id="SM00855">
    <property type="entry name" value="PGAM"/>
    <property type="match status" value="1"/>
</dbReference>
<dbReference type="RefSeq" id="WP_143927105.1">
    <property type="nucleotide sequence ID" value="NZ_CABEIM010000003.1"/>
</dbReference>
<dbReference type="EMBL" id="CABEIM010000003">
    <property type="protein sequence ID" value="VTS77084.1"/>
    <property type="molecule type" value="Genomic_DNA"/>
</dbReference>
<dbReference type="AlphaFoldDB" id="A0A9X9QNM1"/>
<dbReference type="CDD" id="cd07067">
    <property type="entry name" value="HP_PGM_like"/>
    <property type="match status" value="1"/>
</dbReference>
<dbReference type="GO" id="GO:0016791">
    <property type="term" value="F:phosphatase activity"/>
    <property type="evidence" value="ECO:0007669"/>
    <property type="project" value="TreeGrafter"/>
</dbReference>
<comment type="caution">
    <text evidence="1">The sequence shown here is derived from an EMBL/GenBank/DDBJ whole genome shotgun (WGS) entry which is preliminary data.</text>
</comment>
<dbReference type="Pfam" id="PF00300">
    <property type="entry name" value="His_Phos_1"/>
    <property type="match status" value="1"/>
</dbReference>
<evidence type="ECO:0000313" key="1">
    <source>
        <dbReference type="EMBL" id="VTS77084.1"/>
    </source>
</evidence>
<dbReference type="InterPro" id="IPR050275">
    <property type="entry name" value="PGM_Phosphatase"/>
</dbReference>
<dbReference type="PANTHER" id="PTHR48100:SF59">
    <property type="entry name" value="ADENOSYLCOBALAMIN_ALPHA-RIBAZOLE PHOSPHATASE"/>
    <property type="match status" value="1"/>
</dbReference>
<evidence type="ECO:0000313" key="2">
    <source>
        <dbReference type="Proteomes" id="UP000373301"/>
    </source>
</evidence>
<dbReference type="PANTHER" id="PTHR48100">
    <property type="entry name" value="BROAD-SPECIFICITY PHOSPHATASE YOR283W-RELATED"/>
    <property type="match status" value="1"/>
</dbReference>
<dbReference type="GO" id="GO:0005737">
    <property type="term" value="C:cytoplasm"/>
    <property type="evidence" value="ECO:0007669"/>
    <property type="project" value="TreeGrafter"/>
</dbReference>
<gene>
    <name evidence="1" type="ORF">NCTC7982_00267</name>
</gene>
<reference evidence="1 2" key="1">
    <citation type="submission" date="2019-05" db="EMBL/GenBank/DDBJ databases">
        <authorList>
            <consortium name="Pathogen Informatics"/>
        </authorList>
    </citation>
    <scope>NUCLEOTIDE SEQUENCE [LARGE SCALE GENOMIC DNA]</scope>
    <source>
        <strain evidence="1 2">NCTC7982</strain>
    </source>
</reference>
<dbReference type="Gene3D" id="3.40.50.1240">
    <property type="entry name" value="Phosphoglycerate mutase-like"/>
    <property type="match status" value="1"/>
</dbReference>
<dbReference type="InterPro" id="IPR013078">
    <property type="entry name" value="His_Pase_superF_clade-1"/>
</dbReference>
<dbReference type="Proteomes" id="UP000373301">
    <property type="component" value="Unassembled WGS sequence"/>
</dbReference>
<proteinExistence type="predicted"/>
<dbReference type="SUPFAM" id="SSF53254">
    <property type="entry name" value="Phosphoglycerate mutase-like"/>
    <property type="match status" value="1"/>
</dbReference>
<dbReference type="InterPro" id="IPR029033">
    <property type="entry name" value="His_PPase_superfam"/>
</dbReference>
<accession>A0A9X9QNM1</accession>
<sequence>MTTLLYFIRHAEPNYDNHDDVTRELTEKGIVASQALIEAFASIPIDKCYSSPYKRSIDTILPLANSRSKNITTLTDLRERKLSDEWVKDFNEIAQKQWEDFNFKLPNGESLKEVQERNIKALNHILSESKNQTVVIGTHGTALSTIINYYKPEFRYEAFNAIKHVFPWVVRFEFEGEAFKEIRY</sequence>